<comment type="caution">
    <text evidence="6">The sequence shown here is derived from an EMBL/GenBank/DDBJ whole genome shotgun (WGS) entry which is preliminary data.</text>
</comment>
<comment type="function">
    <text evidence="2">Pyridoxal 5'-phosphate (PLP)-binding protein, which is involved in PLP homeostasis.</text>
</comment>
<dbReference type="InterPro" id="IPR001608">
    <property type="entry name" value="Ala_racemase_N"/>
</dbReference>
<feature type="modified residue" description="N6-(pyridoxal phosphate)lysine" evidence="2 3">
    <location>
        <position position="35"/>
    </location>
</feature>
<dbReference type="InterPro" id="IPR029066">
    <property type="entry name" value="PLP-binding_barrel"/>
</dbReference>
<dbReference type="EMBL" id="BMGR01000009">
    <property type="protein sequence ID" value="GGG10148.1"/>
    <property type="molecule type" value="Genomic_DNA"/>
</dbReference>
<dbReference type="GO" id="GO:0030170">
    <property type="term" value="F:pyridoxal phosphate binding"/>
    <property type="evidence" value="ECO:0007669"/>
    <property type="project" value="UniProtKB-UniRule"/>
</dbReference>
<proteinExistence type="inferred from homology"/>
<dbReference type="NCBIfam" id="TIGR00044">
    <property type="entry name" value="YggS family pyridoxal phosphate-dependent enzyme"/>
    <property type="match status" value="1"/>
</dbReference>
<evidence type="ECO:0000256" key="1">
    <source>
        <dbReference type="ARBA" id="ARBA00022898"/>
    </source>
</evidence>
<evidence type="ECO:0000259" key="5">
    <source>
        <dbReference type="Pfam" id="PF01168"/>
    </source>
</evidence>
<comment type="cofactor">
    <cofactor evidence="3">
        <name>pyridoxal 5'-phosphate</name>
        <dbReference type="ChEBI" id="CHEBI:597326"/>
    </cofactor>
</comment>
<evidence type="ECO:0000256" key="4">
    <source>
        <dbReference type="RuleBase" id="RU004514"/>
    </source>
</evidence>
<protein>
    <recommendedName>
        <fullName evidence="2">Pyridoxal phosphate homeostasis protein</fullName>
        <shortName evidence="2">PLP homeostasis protein</shortName>
    </recommendedName>
</protein>
<reference evidence="6" key="2">
    <citation type="submission" date="2020-09" db="EMBL/GenBank/DDBJ databases">
        <authorList>
            <person name="Sun Q."/>
            <person name="Zhou Y."/>
        </authorList>
    </citation>
    <scope>NUCLEOTIDE SEQUENCE</scope>
    <source>
        <strain evidence="6">CGMCC 1.12987</strain>
    </source>
</reference>
<dbReference type="PANTHER" id="PTHR10146:SF14">
    <property type="entry name" value="PYRIDOXAL PHOSPHATE HOMEOSTASIS PROTEIN"/>
    <property type="match status" value="1"/>
</dbReference>
<dbReference type="PIRSF" id="PIRSF004848">
    <property type="entry name" value="YBL036c_PLPDEIII"/>
    <property type="match status" value="1"/>
</dbReference>
<dbReference type="AlphaFoldDB" id="A0A917FVW4"/>
<dbReference type="RefSeq" id="WP_188531758.1">
    <property type="nucleotide sequence ID" value="NZ_BMGR01000009.1"/>
</dbReference>
<accession>A0A917FVW4</accession>
<sequence length="242" mass="26598">MTLTDRIENVELRLSEACMRSGRKRSDIGVIAVTKYVSITTAVDALKHGLVHLGENRWQDAEAKWRVISGGSDSAQPNGGSNGQAVWHFIGSLQTNKVKDVVGKFDYIHSLDRISLAQAIDKKAGQLGIQMPCFIQLNVSGENSKHGLPPEELASFVKQLAVLNHIKIAGLMTMAPYEAEPETTRPVFRGLRLLRDELNEKAILPYEVTGLSMGMSNDFEVAVEEGATWLRLGTVLVGKEEE</sequence>
<evidence type="ECO:0000313" key="7">
    <source>
        <dbReference type="Proteomes" id="UP000644756"/>
    </source>
</evidence>
<evidence type="ECO:0000313" key="6">
    <source>
        <dbReference type="EMBL" id="GGG10148.1"/>
    </source>
</evidence>
<reference evidence="6" key="1">
    <citation type="journal article" date="2014" name="Int. J. Syst. Evol. Microbiol.">
        <title>Complete genome sequence of Corynebacterium casei LMG S-19264T (=DSM 44701T), isolated from a smear-ripened cheese.</title>
        <authorList>
            <consortium name="US DOE Joint Genome Institute (JGI-PGF)"/>
            <person name="Walter F."/>
            <person name="Albersmeier A."/>
            <person name="Kalinowski J."/>
            <person name="Ruckert C."/>
        </authorList>
    </citation>
    <scope>NUCLEOTIDE SEQUENCE</scope>
    <source>
        <strain evidence="6">CGMCC 1.12987</strain>
    </source>
</reference>
<dbReference type="Gene3D" id="3.20.20.10">
    <property type="entry name" value="Alanine racemase"/>
    <property type="match status" value="1"/>
</dbReference>
<dbReference type="Proteomes" id="UP000644756">
    <property type="component" value="Unassembled WGS sequence"/>
</dbReference>
<dbReference type="HAMAP" id="MF_02087">
    <property type="entry name" value="PLP_homeostasis"/>
    <property type="match status" value="1"/>
</dbReference>
<keyword evidence="7" id="KW-1185">Reference proteome</keyword>
<dbReference type="Pfam" id="PF01168">
    <property type="entry name" value="Ala_racemase_N"/>
    <property type="match status" value="1"/>
</dbReference>
<organism evidence="6 7">
    <name type="scientific">Paenibacillus abyssi</name>
    <dbReference type="NCBI Taxonomy" id="1340531"/>
    <lineage>
        <taxon>Bacteria</taxon>
        <taxon>Bacillati</taxon>
        <taxon>Bacillota</taxon>
        <taxon>Bacilli</taxon>
        <taxon>Bacillales</taxon>
        <taxon>Paenibacillaceae</taxon>
        <taxon>Paenibacillus</taxon>
    </lineage>
</organism>
<keyword evidence="1 2" id="KW-0663">Pyridoxal phosphate</keyword>
<name>A0A917FVW4_9BACL</name>
<dbReference type="PANTHER" id="PTHR10146">
    <property type="entry name" value="PROLINE SYNTHETASE CO-TRANSCRIBED BACTERIAL HOMOLOG PROTEIN"/>
    <property type="match status" value="1"/>
</dbReference>
<feature type="domain" description="Alanine racemase N-terminal" evidence="5">
    <location>
        <begin position="32"/>
        <end position="239"/>
    </location>
</feature>
<evidence type="ECO:0000256" key="3">
    <source>
        <dbReference type="PIRSR" id="PIRSR004848-1"/>
    </source>
</evidence>
<dbReference type="CDD" id="cd00635">
    <property type="entry name" value="PLPDE_III_YBL036c_like"/>
    <property type="match status" value="1"/>
</dbReference>
<gene>
    <name evidence="6" type="primary">ylmE</name>
    <name evidence="6" type="ORF">GCM10010916_28760</name>
</gene>
<evidence type="ECO:0000256" key="2">
    <source>
        <dbReference type="HAMAP-Rule" id="MF_02087"/>
    </source>
</evidence>
<dbReference type="InterPro" id="IPR011078">
    <property type="entry name" value="PyrdxlP_homeostasis"/>
</dbReference>
<dbReference type="SUPFAM" id="SSF51419">
    <property type="entry name" value="PLP-binding barrel"/>
    <property type="match status" value="1"/>
</dbReference>
<dbReference type="PROSITE" id="PS01211">
    <property type="entry name" value="UPF0001"/>
    <property type="match status" value="1"/>
</dbReference>
<comment type="similarity">
    <text evidence="2 4">Belongs to the pyridoxal phosphate-binding protein YggS/PROSC family.</text>
</comment>